<dbReference type="Proteomes" id="UP001202328">
    <property type="component" value="Unassembled WGS sequence"/>
</dbReference>
<comment type="caution">
    <text evidence="1">The sequence shown here is derived from an EMBL/GenBank/DDBJ whole genome shotgun (WGS) entry which is preliminary data.</text>
</comment>
<name>A0AAD4SAG7_9MAGN</name>
<accession>A0AAD4SAG7</accession>
<sequence>MHHLNPIRANEKMQAYIGVAVMGAAVQQPNLSTKCSSTFVPNLSVQHTMDRFPSQHSLYQMGKMSAGLRSIRLRNDSTSACFHNNLYMCHPQFQYQVNPLFTANFSGGYLVYQLGMTTARKLGLVISGGYFVYQLGMTMSRNCRAQKIMGYSSG</sequence>
<dbReference type="AlphaFoldDB" id="A0AAD4SAG7"/>
<evidence type="ECO:0000313" key="2">
    <source>
        <dbReference type="Proteomes" id="UP001202328"/>
    </source>
</evidence>
<dbReference type="EMBL" id="JAJJMB010012161">
    <property type="protein sequence ID" value="KAI3885040.1"/>
    <property type="molecule type" value="Genomic_DNA"/>
</dbReference>
<proteinExistence type="predicted"/>
<reference evidence="1" key="1">
    <citation type="submission" date="2022-04" db="EMBL/GenBank/DDBJ databases">
        <title>A functionally conserved STORR gene fusion in Papaver species that diverged 16.8 million years ago.</title>
        <authorList>
            <person name="Catania T."/>
        </authorList>
    </citation>
    <scope>NUCLEOTIDE SEQUENCE</scope>
    <source>
        <strain evidence="1">S-188037</strain>
    </source>
</reference>
<protein>
    <submittedName>
        <fullName evidence="1">Uncharacterized protein</fullName>
    </submittedName>
</protein>
<keyword evidence="2" id="KW-1185">Reference proteome</keyword>
<gene>
    <name evidence="1" type="ORF">MKW98_002432</name>
</gene>
<evidence type="ECO:0000313" key="1">
    <source>
        <dbReference type="EMBL" id="KAI3885040.1"/>
    </source>
</evidence>
<organism evidence="1 2">
    <name type="scientific">Papaver atlanticum</name>
    <dbReference type="NCBI Taxonomy" id="357466"/>
    <lineage>
        <taxon>Eukaryota</taxon>
        <taxon>Viridiplantae</taxon>
        <taxon>Streptophyta</taxon>
        <taxon>Embryophyta</taxon>
        <taxon>Tracheophyta</taxon>
        <taxon>Spermatophyta</taxon>
        <taxon>Magnoliopsida</taxon>
        <taxon>Ranunculales</taxon>
        <taxon>Papaveraceae</taxon>
        <taxon>Papaveroideae</taxon>
        <taxon>Papaver</taxon>
    </lineage>
</organism>